<sequence length="118" mass="13576">MVGRQPQPSSVFCRVPTNYERRRLLSPVCRGARNRMRSVRLEGHFHTKTERTGASAQMDVGRRQLMWPKEATKVDSADDFTRMNNSASFERETDLHYQPRVPVTLRHKEGADFSAVAD</sequence>
<name>A0A914UMA5_9BILA</name>
<dbReference type="AlphaFoldDB" id="A0A914UMA5"/>
<keyword evidence="1" id="KW-1185">Reference proteome</keyword>
<evidence type="ECO:0000313" key="1">
    <source>
        <dbReference type="Proteomes" id="UP000887566"/>
    </source>
</evidence>
<dbReference type="WBParaSite" id="PSAMB.scaffold10size141368.g44.t1">
    <property type="protein sequence ID" value="PSAMB.scaffold10size141368.g44.t1"/>
    <property type="gene ID" value="PSAMB.scaffold10size141368.g44"/>
</dbReference>
<accession>A0A914UMA5</accession>
<evidence type="ECO:0000313" key="2">
    <source>
        <dbReference type="WBParaSite" id="PSAMB.scaffold10size141368.g44.t1"/>
    </source>
</evidence>
<organism evidence="1 2">
    <name type="scientific">Plectus sambesii</name>
    <dbReference type="NCBI Taxonomy" id="2011161"/>
    <lineage>
        <taxon>Eukaryota</taxon>
        <taxon>Metazoa</taxon>
        <taxon>Ecdysozoa</taxon>
        <taxon>Nematoda</taxon>
        <taxon>Chromadorea</taxon>
        <taxon>Plectida</taxon>
        <taxon>Plectina</taxon>
        <taxon>Plectoidea</taxon>
        <taxon>Plectidae</taxon>
        <taxon>Plectus</taxon>
    </lineage>
</organism>
<reference evidence="2" key="1">
    <citation type="submission" date="2022-11" db="UniProtKB">
        <authorList>
            <consortium name="WormBaseParasite"/>
        </authorList>
    </citation>
    <scope>IDENTIFICATION</scope>
</reference>
<dbReference type="Proteomes" id="UP000887566">
    <property type="component" value="Unplaced"/>
</dbReference>
<protein>
    <submittedName>
        <fullName evidence="2">Uncharacterized protein</fullName>
    </submittedName>
</protein>
<proteinExistence type="predicted"/>